<proteinExistence type="predicted"/>
<evidence type="ECO:0000259" key="2">
    <source>
        <dbReference type="Pfam" id="PF03732"/>
    </source>
</evidence>
<protein>
    <recommendedName>
        <fullName evidence="2">Retrotransposon gag domain-containing protein</fullName>
    </recommendedName>
</protein>
<dbReference type="InterPro" id="IPR005162">
    <property type="entry name" value="Retrotrans_gag_dom"/>
</dbReference>
<comment type="caution">
    <text evidence="3">The sequence shown here is derived from an EMBL/GenBank/DDBJ whole genome shotgun (WGS) entry which is preliminary data.</text>
</comment>
<reference evidence="3" key="1">
    <citation type="submission" date="2020-05" db="EMBL/GenBank/DDBJ databases">
        <title>WGS assembly of Panicum virgatum.</title>
        <authorList>
            <person name="Lovell J.T."/>
            <person name="Jenkins J."/>
            <person name="Shu S."/>
            <person name="Juenger T.E."/>
            <person name="Schmutz J."/>
        </authorList>
    </citation>
    <scope>NUCLEOTIDE SEQUENCE</scope>
    <source>
        <strain evidence="3">AP13</strain>
    </source>
</reference>
<sequence length="384" mass="42320">MPGTMCRGGRSGRGSDRGTGDAAPEGAPVNVDMAAVLAEMQAMRAELNALRQALELGATANGPAPVAASGLATCGGEPVVALQRPLELRDWCGMSVEKFASTGAPIEAADWLSAVIDKLESFQVLVSDWVRYAHQLLKGEANVWWRNVQLSRPAARGPINWIEFVSQFERRFYPVAFVDNMKTQLERCHQRKRTVAEYEMDFNQIVRFVPHVVHDVYDKARIFRQGLKASIRRVLGAFVLEDFRSTVERDLGVEVQDDYTEELRGGDQSQAQKDQKGHSGGPNQKKDKHRHHHPYSGSSSQSRASGGGSRDGSTQYRAIVRPGLGLVCFRCGDAHRHADCRRNGQCSRCGKDHKEVVCRKNPNSKVICEPVSSSLSGQRGSAHI</sequence>
<evidence type="ECO:0000313" key="3">
    <source>
        <dbReference type="EMBL" id="KAG2565229.1"/>
    </source>
</evidence>
<dbReference type="Pfam" id="PF03732">
    <property type="entry name" value="Retrotrans_gag"/>
    <property type="match status" value="1"/>
</dbReference>
<gene>
    <name evidence="3" type="ORF">PVAP13_7NG001817</name>
</gene>
<feature type="region of interest" description="Disordered" evidence="1">
    <location>
        <begin position="1"/>
        <end position="26"/>
    </location>
</feature>
<name>A0A8T0PXW7_PANVG</name>
<dbReference type="Proteomes" id="UP000823388">
    <property type="component" value="Chromosome 7N"/>
</dbReference>
<feature type="domain" description="Retrotransposon gag" evidence="2">
    <location>
        <begin position="132"/>
        <end position="228"/>
    </location>
</feature>
<evidence type="ECO:0000313" key="4">
    <source>
        <dbReference type="Proteomes" id="UP000823388"/>
    </source>
</evidence>
<accession>A0A8T0PXW7</accession>
<organism evidence="3 4">
    <name type="scientific">Panicum virgatum</name>
    <name type="common">Blackwell switchgrass</name>
    <dbReference type="NCBI Taxonomy" id="38727"/>
    <lineage>
        <taxon>Eukaryota</taxon>
        <taxon>Viridiplantae</taxon>
        <taxon>Streptophyta</taxon>
        <taxon>Embryophyta</taxon>
        <taxon>Tracheophyta</taxon>
        <taxon>Spermatophyta</taxon>
        <taxon>Magnoliopsida</taxon>
        <taxon>Liliopsida</taxon>
        <taxon>Poales</taxon>
        <taxon>Poaceae</taxon>
        <taxon>PACMAD clade</taxon>
        <taxon>Panicoideae</taxon>
        <taxon>Panicodae</taxon>
        <taxon>Paniceae</taxon>
        <taxon>Panicinae</taxon>
        <taxon>Panicum</taxon>
        <taxon>Panicum sect. Hiantes</taxon>
    </lineage>
</organism>
<evidence type="ECO:0000256" key="1">
    <source>
        <dbReference type="SAM" id="MobiDB-lite"/>
    </source>
</evidence>
<feature type="region of interest" description="Disordered" evidence="1">
    <location>
        <begin position="262"/>
        <end position="314"/>
    </location>
</feature>
<dbReference type="AlphaFoldDB" id="A0A8T0PXW7"/>
<dbReference type="PANTHER" id="PTHR34482:SF36">
    <property type="entry name" value="RETROTRANSPOSON GAG DOMAIN-CONTAINING PROTEIN"/>
    <property type="match status" value="1"/>
</dbReference>
<keyword evidence="4" id="KW-1185">Reference proteome</keyword>
<dbReference type="PANTHER" id="PTHR34482">
    <property type="entry name" value="DNA DAMAGE-INDUCIBLE PROTEIN 1-LIKE"/>
    <property type="match status" value="1"/>
</dbReference>
<dbReference type="EMBL" id="CM029050">
    <property type="protein sequence ID" value="KAG2565229.1"/>
    <property type="molecule type" value="Genomic_DNA"/>
</dbReference>